<organism evidence="1 2">
    <name type="scientific">Liparis tanakae</name>
    <name type="common">Tanaka's snailfish</name>
    <dbReference type="NCBI Taxonomy" id="230148"/>
    <lineage>
        <taxon>Eukaryota</taxon>
        <taxon>Metazoa</taxon>
        <taxon>Chordata</taxon>
        <taxon>Craniata</taxon>
        <taxon>Vertebrata</taxon>
        <taxon>Euteleostomi</taxon>
        <taxon>Actinopterygii</taxon>
        <taxon>Neopterygii</taxon>
        <taxon>Teleostei</taxon>
        <taxon>Neoteleostei</taxon>
        <taxon>Acanthomorphata</taxon>
        <taxon>Eupercaria</taxon>
        <taxon>Perciformes</taxon>
        <taxon>Cottioidei</taxon>
        <taxon>Cottales</taxon>
        <taxon>Liparidae</taxon>
        <taxon>Liparis</taxon>
    </lineage>
</organism>
<keyword evidence="2" id="KW-1185">Reference proteome</keyword>
<accession>A0A4Z2I5U1</accession>
<dbReference type="EMBL" id="SRLO01000132">
    <property type="protein sequence ID" value="TNN72825.1"/>
    <property type="molecule type" value="Genomic_DNA"/>
</dbReference>
<dbReference type="AlphaFoldDB" id="A0A4Z2I5U1"/>
<name>A0A4Z2I5U1_9TELE</name>
<sequence length="66" mass="7657">MWGIAYFNWDWGDGPGGEENAMGTPSDTRRTYPIILRYMAVRKESDDTSFPQKRLGWMNRKGKEAI</sequence>
<protein>
    <submittedName>
        <fullName evidence="1">Uncharacterized protein</fullName>
    </submittedName>
</protein>
<gene>
    <name evidence="1" type="ORF">EYF80_016936</name>
</gene>
<evidence type="ECO:0000313" key="1">
    <source>
        <dbReference type="EMBL" id="TNN72825.1"/>
    </source>
</evidence>
<evidence type="ECO:0000313" key="2">
    <source>
        <dbReference type="Proteomes" id="UP000314294"/>
    </source>
</evidence>
<proteinExistence type="predicted"/>
<reference evidence="1 2" key="1">
    <citation type="submission" date="2019-03" db="EMBL/GenBank/DDBJ databases">
        <title>First draft genome of Liparis tanakae, snailfish: a comprehensive survey of snailfish specific genes.</title>
        <authorList>
            <person name="Kim W."/>
            <person name="Song I."/>
            <person name="Jeong J.-H."/>
            <person name="Kim D."/>
            <person name="Kim S."/>
            <person name="Ryu S."/>
            <person name="Song J.Y."/>
            <person name="Lee S.K."/>
        </authorList>
    </citation>
    <scope>NUCLEOTIDE SEQUENCE [LARGE SCALE GENOMIC DNA]</scope>
    <source>
        <tissue evidence="1">Muscle</tissue>
    </source>
</reference>
<comment type="caution">
    <text evidence="1">The sequence shown here is derived from an EMBL/GenBank/DDBJ whole genome shotgun (WGS) entry which is preliminary data.</text>
</comment>
<dbReference type="Proteomes" id="UP000314294">
    <property type="component" value="Unassembled WGS sequence"/>
</dbReference>